<dbReference type="AlphaFoldDB" id="A0A167GBK4"/>
<evidence type="ECO:0000313" key="2">
    <source>
        <dbReference type="EMBL" id="AOW15138.1"/>
    </source>
</evidence>
<protein>
    <submittedName>
        <fullName evidence="2">Uncharacterized protein</fullName>
    </submittedName>
</protein>
<evidence type="ECO:0000313" key="3">
    <source>
        <dbReference type="EMBL" id="OAD39228.1"/>
    </source>
</evidence>
<reference evidence="2 5" key="2">
    <citation type="submission" date="2016-10" db="EMBL/GenBank/DDBJ databases">
        <title>Hydorgenophaga sp. LPB0072 isolated from gastropod.</title>
        <authorList>
            <person name="Kim E."/>
            <person name="Yi H."/>
        </authorList>
    </citation>
    <scope>NUCLEOTIDE SEQUENCE [LARGE SCALE GENOMIC DNA]</scope>
    <source>
        <strain evidence="2 5">LPB0072</strain>
    </source>
</reference>
<feature type="chain" id="PRO_5044549512" evidence="1">
    <location>
        <begin position="21"/>
        <end position="163"/>
    </location>
</feature>
<sequence>MAMALVAALLLILLPLSAQAQTFKLDDSTSPRSRVVPRFIVDEAGNTWGRAIEADHAVLRYGQVVYRLDMRPHLGQRARIYFVRELQNGPPNGTRLNWKTADGQLSGSLLSGERALVWSGKVSQPWMELPLLLEIDINLQRWSPQAGRSGIAQVTYFELERQP</sequence>
<dbReference type="Proteomes" id="UP000185680">
    <property type="component" value="Chromosome"/>
</dbReference>
<evidence type="ECO:0000313" key="4">
    <source>
        <dbReference type="Proteomes" id="UP000185657"/>
    </source>
</evidence>
<dbReference type="EMBL" id="CP017476">
    <property type="protein sequence ID" value="AOW15138.1"/>
    <property type="molecule type" value="Genomic_DNA"/>
</dbReference>
<keyword evidence="1" id="KW-0732">Signal</keyword>
<dbReference type="EMBL" id="LVWD01000043">
    <property type="protein sequence ID" value="OAD39228.1"/>
    <property type="molecule type" value="Genomic_DNA"/>
</dbReference>
<name>A0A167GBK4_9BURK</name>
<accession>A0A167GBK4</accession>
<feature type="signal peptide" evidence="1">
    <location>
        <begin position="1"/>
        <end position="20"/>
    </location>
</feature>
<gene>
    <name evidence="2" type="ORF">LPB072_22345</name>
    <name evidence="3" type="ORF">LPB72_21730</name>
</gene>
<keyword evidence="4" id="KW-1185">Reference proteome</keyword>
<reference evidence="3 4" key="1">
    <citation type="submission" date="2016-02" db="EMBL/GenBank/DDBJ databases">
        <title>Draft genome sequence of Hydrogenophaga sp. LPB0072.</title>
        <authorList>
            <person name="Shin S.-K."/>
            <person name="Yi H."/>
        </authorList>
    </citation>
    <scope>NUCLEOTIDE SEQUENCE [LARGE SCALE GENOMIC DNA]</scope>
    <source>
        <strain evidence="3 4">LPB0072</strain>
    </source>
</reference>
<dbReference type="KEGG" id="hyl:LPB072_22345"/>
<dbReference type="Proteomes" id="UP000185657">
    <property type="component" value="Unassembled WGS sequence"/>
</dbReference>
<evidence type="ECO:0000256" key="1">
    <source>
        <dbReference type="SAM" id="SignalP"/>
    </source>
</evidence>
<evidence type="ECO:0000313" key="5">
    <source>
        <dbReference type="Proteomes" id="UP000185680"/>
    </source>
</evidence>
<dbReference type="STRING" id="1763535.LPB072_22345"/>
<organism evidence="2 5">
    <name type="scientific">Hydrogenophaga crassostreae</name>
    <dbReference type="NCBI Taxonomy" id="1763535"/>
    <lineage>
        <taxon>Bacteria</taxon>
        <taxon>Pseudomonadati</taxon>
        <taxon>Pseudomonadota</taxon>
        <taxon>Betaproteobacteria</taxon>
        <taxon>Burkholderiales</taxon>
        <taxon>Comamonadaceae</taxon>
        <taxon>Hydrogenophaga</taxon>
    </lineage>
</organism>
<proteinExistence type="predicted"/>